<protein>
    <submittedName>
        <fullName evidence="2">Thioredoxin</fullName>
    </submittedName>
</protein>
<comment type="caution">
    <text evidence="2">The sequence shown here is derived from an EMBL/GenBank/DDBJ whole genome shotgun (WGS) entry which is preliminary data.</text>
</comment>
<accession>A0A0A3I024</accession>
<dbReference type="Gene3D" id="3.40.30.10">
    <property type="entry name" value="Glutaredoxin"/>
    <property type="match status" value="1"/>
</dbReference>
<dbReference type="InterPro" id="IPR036249">
    <property type="entry name" value="Thioredoxin-like_sf"/>
</dbReference>
<evidence type="ECO:0000313" key="2">
    <source>
        <dbReference type="EMBL" id="KGR78191.1"/>
    </source>
</evidence>
<reference evidence="2 3" key="1">
    <citation type="submission" date="2014-02" db="EMBL/GenBank/DDBJ databases">
        <title>Draft genome sequence of Lysinibacillus manganicus DSM 26584T.</title>
        <authorList>
            <person name="Zhang F."/>
            <person name="Wang G."/>
            <person name="Zhang L."/>
        </authorList>
    </citation>
    <scope>NUCLEOTIDE SEQUENCE [LARGE SCALE GENOMIC DNA]</scope>
    <source>
        <strain evidence="2 3">DSM 26584</strain>
    </source>
</reference>
<dbReference type="STRING" id="1384049.CD29_12250"/>
<evidence type="ECO:0000313" key="3">
    <source>
        <dbReference type="Proteomes" id="UP000030416"/>
    </source>
</evidence>
<proteinExistence type="predicted"/>
<dbReference type="EMBL" id="JPVN01000013">
    <property type="protein sequence ID" value="KGR78191.1"/>
    <property type="molecule type" value="Genomic_DNA"/>
</dbReference>
<dbReference type="RefSeq" id="WP_036186983.1">
    <property type="nucleotide sequence ID" value="NZ_AVDA01000013.1"/>
</dbReference>
<sequence>MEEWNRAQWEQNLVQNNVTAFYLYTPMCGTCAVASKMMEVIENVVTEIPIGQANINFLEDLAIEYKIESVPCLLISRKGNVEEKIYAFQSVQNIYEKLKK</sequence>
<keyword evidence="3" id="KW-1185">Reference proteome</keyword>
<organism evidence="2 3">
    <name type="scientific">Ureibacillus manganicus DSM 26584</name>
    <dbReference type="NCBI Taxonomy" id="1384049"/>
    <lineage>
        <taxon>Bacteria</taxon>
        <taxon>Bacillati</taxon>
        <taxon>Bacillota</taxon>
        <taxon>Bacilli</taxon>
        <taxon>Bacillales</taxon>
        <taxon>Caryophanaceae</taxon>
        <taxon>Ureibacillus</taxon>
    </lineage>
</organism>
<dbReference type="SUPFAM" id="SSF52833">
    <property type="entry name" value="Thioredoxin-like"/>
    <property type="match status" value="1"/>
</dbReference>
<gene>
    <name evidence="2" type="ORF">CD29_12250</name>
</gene>
<dbReference type="OrthoDB" id="5784238at2"/>
<dbReference type="CDD" id="cd02947">
    <property type="entry name" value="TRX_family"/>
    <property type="match status" value="1"/>
</dbReference>
<dbReference type="Pfam" id="PF00085">
    <property type="entry name" value="Thioredoxin"/>
    <property type="match status" value="1"/>
</dbReference>
<dbReference type="Proteomes" id="UP000030416">
    <property type="component" value="Unassembled WGS sequence"/>
</dbReference>
<dbReference type="InterPro" id="IPR013766">
    <property type="entry name" value="Thioredoxin_domain"/>
</dbReference>
<evidence type="ECO:0000259" key="1">
    <source>
        <dbReference type="Pfam" id="PF00085"/>
    </source>
</evidence>
<dbReference type="AlphaFoldDB" id="A0A0A3I024"/>
<name>A0A0A3I024_9BACL</name>
<dbReference type="eggNOG" id="COG0526">
    <property type="taxonomic scope" value="Bacteria"/>
</dbReference>
<feature type="domain" description="Thioredoxin" evidence="1">
    <location>
        <begin position="4"/>
        <end position="99"/>
    </location>
</feature>